<accession>A0AAQ4CW16</accession>
<dbReference type="EMBL" id="AP025226">
    <property type="protein sequence ID" value="BDB99997.1"/>
    <property type="molecule type" value="Genomic_DNA"/>
</dbReference>
<name>A0AAQ4CW16_9CREN</name>
<dbReference type="GeneID" id="68867738"/>
<dbReference type="AlphaFoldDB" id="A0AAQ4CW16"/>
<sequence>MEDLKLATYITAHSVVKILKNEQFMIEKLRKLFKEIGVIKLYIENYRDGLLLSVEEITKAKRLFDKDFEVSGGVAIGTWGEGWGEKQSLGFNVTCISDDKNKELISKVMSQQAEVFDEIIIDDFWANWCYSERDIKLFNKKFGFNFTKDRFIRSVNSDPTLNALWSIYSADLLSYVSANFVINPARNVNKNVKIILKVAEWREDFYHRGIMLDKMKELFDYIYVGTESREGASKYGSFYIVNFVKSLVENKLLGAWFDQGNGYNWSLPTSITSFLQQAWFSALSPVKEITLFHALSLLEYEELTNALKNELPKIRNIRGQIEGLPLGIKVIPLQPIIPNSSDRYIEDYLGIIGIPLIPSNEINEGDYVLVNETLIRQGDIFSLIEKKVNLLITSAASQLLANGILGDEGIKLLGLDNSKPIIRRVIEGKAFIKDGRYFSNEHRRQRGFPIGPIFNLKQGDIILGISNGKRVFPAIYRTKYKDSIIYVLSVTKFIPYLVDYYPEIVRQSIRDIFYEYIGFSIESSNNLGYVSLIPFIYSKTYSVIIINMNDFDTEFWLKVSKDYNIFGNSIDNKIEEMDKYNKVKIRLKKNEILKLEINKS</sequence>
<reference evidence="1 2" key="1">
    <citation type="journal article" date="2022" name="Microbiol. Resour. Announc.">
        <title>Complete Genome Sequence of the Hyperthermophilic and Acidophilic Archaeon Saccharolobus caldissimus Strain HS-3T.</title>
        <authorList>
            <person name="Sakai H.D."/>
            <person name="Kurosawa N."/>
        </authorList>
    </citation>
    <scope>NUCLEOTIDE SEQUENCE [LARGE SCALE GENOMIC DNA]</scope>
    <source>
        <strain evidence="1 2">JCM32116</strain>
    </source>
</reference>
<evidence type="ECO:0000313" key="1">
    <source>
        <dbReference type="EMBL" id="BDB99997.1"/>
    </source>
</evidence>
<dbReference type="RefSeq" id="WP_229570645.1">
    <property type="nucleotide sequence ID" value="NZ_AP025226.1"/>
</dbReference>
<keyword evidence="2" id="KW-1185">Reference proteome</keyword>
<proteinExistence type="predicted"/>
<organism evidence="1 2">
    <name type="scientific">Saccharolobus caldissimus</name>
    <dbReference type="NCBI Taxonomy" id="1702097"/>
    <lineage>
        <taxon>Archaea</taxon>
        <taxon>Thermoproteota</taxon>
        <taxon>Thermoprotei</taxon>
        <taxon>Sulfolobales</taxon>
        <taxon>Sulfolobaceae</taxon>
        <taxon>Saccharolobus</taxon>
    </lineage>
</organism>
<gene>
    <name evidence="1" type="ORF">SACC_30140</name>
</gene>
<dbReference type="KEGG" id="scas:SACC_30140"/>
<dbReference type="Proteomes" id="UP001319921">
    <property type="component" value="Chromosome"/>
</dbReference>
<protein>
    <submittedName>
        <fullName evidence="1">Permease</fullName>
    </submittedName>
</protein>
<evidence type="ECO:0000313" key="2">
    <source>
        <dbReference type="Proteomes" id="UP001319921"/>
    </source>
</evidence>